<dbReference type="GeneID" id="92366130"/>
<accession>A0A1J4MW32</accession>
<dbReference type="RefSeq" id="XP_067069082.1">
    <property type="nucleotide sequence ID" value="XM_067212176.1"/>
</dbReference>
<organism evidence="1 2">
    <name type="scientific">Cryptosporidium andersoni</name>
    <dbReference type="NCBI Taxonomy" id="117008"/>
    <lineage>
        <taxon>Eukaryota</taxon>
        <taxon>Sar</taxon>
        <taxon>Alveolata</taxon>
        <taxon>Apicomplexa</taxon>
        <taxon>Conoidasida</taxon>
        <taxon>Coccidia</taxon>
        <taxon>Eucoccidiorida</taxon>
        <taxon>Eimeriorina</taxon>
        <taxon>Cryptosporidiidae</taxon>
        <taxon>Cryptosporidium</taxon>
    </lineage>
</organism>
<evidence type="ECO:0000313" key="1">
    <source>
        <dbReference type="EMBL" id="OII77236.1"/>
    </source>
</evidence>
<sequence>MRLNRLKLFNMIFWIIMYIRYYQCFERLKITPYIIKQLNDGEITLTELLDHFIVPTDIIVSYLQKVSPSSQKNSQIDLDGILAQVFEIGGTVYIGGIPPKQEDELTIYERLRDLSDPGNPGRRWCWKFVKHVQAPYNWGHITNFENCEFAGDDARYQITEDAACTNTGGMEVSSIFQGTFINYELSCISRRIARLSSADSCWIVDKAINEEMIHNTDIPLQRSIPSPMRVKISTKPHIILKRLFGIESQACNPENLVAPFKGLDGTALIASRFNRAAGGIEHLQRCDGSQYIEALVELEDNSYGDIVCIPDPPNPTWLCSGPGVFCKPF</sequence>
<dbReference type="AlphaFoldDB" id="A0A1J4MW32"/>
<gene>
    <name evidence="1" type="ORF">cand_019460</name>
</gene>
<dbReference type="OrthoDB" id="337898at2759"/>
<keyword evidence="2" id="KW-1185">Reference proteome</keyword>
<name>A0A1J4MW32_9CRYT</name>
<dbReference type="VEuPathDB" id="CryptoDB:cand_019460"/>
<comment type="caution">
    <text evidence="1">The sequence shown here is derived from an EMBL/GenBank/DDBJ whole genome shotgun (WGS) entry which is preliminary data.</text>
</comment>
<dbReference type="EMBL" id="LRBS01000043">
    <property type="protein sequence ID" value="OII77236.1"/>
    <property type="molecule type" value="Genomic_DNA"/>
</dbReference>
<proteinExistence type="predicted"/>
<dbReference type="Proteomes" id="UP000186804">
    <property type="component" value="Unassembled WGS sequence"/>
</dbReference>
<reference evidence="1 2" key="1">
    <citation type="submission" date="2016-10" db="EMBL/GenBank/DDBJ databases">
        <title>Reductive evolution of mitochondrial metabolism and differential evolution of invasion-related proteins in Cryptosporidium.</title>
        <authorList>
            <person name="Liu S."/>
            <person name="Roellig D.M."/>
            <person name="Guo Y."/>
            <person name="Li N."/>
            <person name="Frace M.A."/>
            <person name="Tang K."/>
            <person name="Zhang L."/>
            <person name="Feng Y."/>
            <person name="Xiao L."/>
        </authorList>
    </citation>
    <scope>NUCLEOTIDE SEQUENCE [LARGE SCALE GENOMIC DNA]</scope>
    <source>
        <strain evidence="1">30847</strain>
    </source>
</reference>
<protein>
    <submittedName>
        <fullName evidence="1">Uncharacterized protein</fullName>
    </submittedName>
</protein>
<evidence type="ECO:0000313" key="2">
    <source>
        <dbReference type="Proteomes" id="UP000186804"/>
    </source>
</evidence>